<reference evidence="1" key="1">
    <citation type="submission" date="2018-06" db="EMBL/GenBank/DDBJ databases">
        <authorList>
            <consortium name="Pathogen Informatics"/>
            <person name="Doyle S."/>
        </authorList>
    </citation>
    <scope>NUCLEOTIDE SEQUENCE [LARGE SCALE GENOMIC DNA]</scope>
    <source>
        <strain evidence="1">NCTC11421</strain>
    </source>
</reference>
<dbReference type="EMBL" id="UGRI01000001">
    <property type="protein sequence ID" value="SUA24970.1"/>
    <property type="molecule type" value="Genomic_DNA"/>
</dbReference>
<evidence type="ECO:0000313" key="1">
    <source>
        <dbReference type="EMBL" id="SUA24970.1"/>
    </source>
</evidence>
<dbReference type="AlphaFoldDB" id="A0A378W100"/>
<protein>
    <submittedName>
        <fullName evidence="1">Uncharacterized protein</fullName>
    </submittedName>
</protein>
<accession>A0A378W100</accession>
<gene>
    <name evidence="1" type="ORF">NCTC11421_02978</name>
</gene>
<organism evidence="1">
    <name type="scientific">Neisseria gonorrhoeae</name>
    <dbReference type="NCBI Taxonomy" id="485"/>
    <lineage>
        <taxon>Bacteria</taxon>
        <taxon>Pseudomonadati</taxon>
        <taxon>Pseudomonadota</taxon>
        <taxon>Betaproteobacteria</taxon>
        <taxon>Neisseriales</taxon>
        <taxon>Neisseriaceae</taxon>
        <taxon>Neisseria</taxon>
    </lineage>
</organism>
<sequence length="85" mass="8527">MELVIVLQAVGVVAVAAVFGAAAGLDVGGKPRLGAERAQAGGGMGCAGTDFHVEGLDDGAAFVCPEGLQFEDDLLEGKHGLLFDK</sequence>
<proteinExistence type="predicted"/>
<name>A0A378W100_NEIGO</name>